<dbReference type="AlphaFoldDB" id="A0A9J6D8E2"/>
<sequence>MGFCGCLADLTDYFYHPSKWTRSFSGARLSPRLTSLADKPCAPHNSEPSSRTSQYFFLAHSGIKPCKATGAYTVLVLAAVIATMTNSVHGGYDINALHALSAVNAGHGGGGGGGYGGGYGGHGVPIVRVGYVKKPYVSIGYVPKKVVKFVKVPVKTVGIGIRPVLTYKVAHQVKFPGEGADFKEKRPSVLVGGSPPGAATRIEMLELLYMLP</sequence>
<comment type="caution">
    <text evidence="1">The sequence shown here is derived from an EMBL/GenBank/DDBJ whole genome shotgun (WGS) entry which is preliminary data.</text>
</comment>
<evidence type="ECO:0000313" key="1">
    <source>
        <dbReference type="EMBL" id="KAH8018371.1"/>
    </source>
</evidence>
<reference evidence="1" key="2">
    <citation type="submission" date="2021-09" db="EMBL/GenBank/DDBJ databases">
        <authorList>
            <person name="Jia N."/>
            <person name="Wang J."/>
            <person name="Shi W."/>
            <person name="Du L."/>
            <person name="Sun Y."/>
            <person name="Zhan W."/>
            <person name="Jiang J."/>
            <person name="Wang Q."/>
            <person name="Zhang B."/>
            <person name="Ji P."/>
            <person name="Sakyi L.B."/>
            <person name="Cui X."/>
            <person name="Yuan T."/>
            <person name="Jiang B."/>
            <person name="Yang W."/>
            <person name="Lam T.T.-Y."/>
            <person name="Chang Q."/>
            <person name="Ding S."/>
            <person name="Wang X."/>
            <person name="Zhu J."/>
            <person name="Ruan X."/>
            <person name="Zhao L."/>
            <person name="Wei J."/>
            <person name="Que T."/>
            <person name="Du C."/>
            <person name="Cheng J."/>
            <person name="Dai P."/>
            <person name="Han X."/>
            <person name="Huang E."/>
            <person name="Gao Y."/>
            <person name="Liu J."/>
            <person name="Shao H."/>
            <person name="Ye R."/>
            <person name="Li L."/>
            <person name="Wei W."/>
            <person name="Wang X."/>
            <person name="Wang C."/>
            <person name="Huo Q."/>
            <person name="Li W."/>
            <person name="Guo W."/>
            <person name="Chen H."/>
            <person name="Chen S."/>
            <person name="Zhou L."/>
            <person name="Zhou L."/>
            <person name="Ni X."/>
            <person name="Tian J."/>
            <person name="Zhou Y."/>
            <person name="Sheng Y."/>
            <person name="Liu T."/>
            <person name="Pan Y."/>
            <person name="Xia L."/>
            <person name="Li J."/>
            <person name="Zhao F."/>
            <person name="Cao W."/>
        </authorList>
    </citation>
    <scope>NUCLEOTIDE SEQUENCE</scope>
    <source>
        <strain evidence="1">Rmic-2018</strain>
        <tissue evidence="1">Larvae</tissue>
    </source>
</reference>
<proteinExistence type="predicted"/>
<organism evidence="1 2">
    <name type="scientific">Rhipicephalus microplus</name>
    <name type="common">Cattle tick</name>
    <name type="synonym">Boophilus microplus</name>
    <dbReference type="NCBI Taxonomy" id="6941"/>
    <lineage>
        <taxon>Eukaryota</taxon>
        <taxon>Metazoa</taxon>
        <taxon>Ecdysozoa</taxon>
        <taxon>Arthropoda</taxon>
        <taxon>Chelicerata</taxon>
        <taxon>Arachnida</taxon>
        <taxon>Acari</taxon>
        <taxon>Parasitiformes</taxon>
        <taxon>Ixodida</taxon>
        <taxon>Ixodoidea</taxon>
        <taxon>Ixodidae</taxon>
        <taxon>Rhipicephalinae</taxon>
        <taxon>Rhipicephalus</taxon>
        <taxon>Boophilus</taxon>
    </lineage>
</organism>
<keyword evidence="2" id="KW-1185">Reference proteome</keyword>
<protein>
    <submittedName>
        <fullName evidence="1">Uncharacterized protein</fullName>
    </submittedName>
</protein>
<gene>
    <name evidence="1" type="ORF">HPB51_003541</name>
</gene>
<name>A0A9J6D8E2_RHIMP</name>
<dbReference type="EMBL" id="JABSTU010000010">
    <property type="protein sequence ID" value="KAH8018371.1"/>
    <property type="molecule type" value="Genomic_DNA"/>
</dbReference>
<accession>A0A9J6D8E2</accession>
<dbReference type="VEuPathDB" id="VectorBase:LOC119175494"/>
<evidence type="ECO:0000313" key="2">
    <source>
        <dbReference type="Proteomes" id="UP000821866"/>
    </source>
</evidence>
<dbReference type="Proteomes" id="UP000821866">
    <property type="component" value="Chromosome 8"/>
</dbReference>
<reference evidence="1" key="1">
    <citation type="journal article" date="2020" name="Cell">
        <title>Large-Scale Comparative Analyses of Tick Genomes Elucidate Their Genetic Diversity and Vector Capacities.</title>
        <authorList>
            <consortium name="Tick Genome and Microbiome Consortium (TIGMIC)"/>
            <person name="Jia N."/>
            <person name="Wang J."/>
            <person name="Shi W."/>
            <person name="Du L."/>
            <person name="Sun Y."/>
            <person name="Zhan W."/>
            <person name="Jiang J.F."/>
            <person name="Wang Q."/>
            <person name="Zhang B."/>
            <person name="Ji P."/>
            <person name="Bell-Sakyi L."/>
            <person name="Cui X.M."/>
            <person name="Yuan T.T."/>
            <person name="Jiang B.G."/>
            <person name="Yang W.F."/>
            <person name="Lam T.T."/>
            <person name="Chang Q.C."/>
            <person name="Ding S.J."/>
            <person name="Wang X.J."/>
            <person name="Zhu J.G."/>
            <person name="Ruan X.D."/>
            <person name="Zhao L."/>
            <person name="Wei J.T."/>
            <person name="Ye R.Z."/>
            <person name="Que T.C."/>
            <person name="Du C.H."/>
            <person name="Zhou Y.H."/>
            <person name="Cheng J.X."/>
            <person name="Dai P.F."/>
            <person name="Guo W.B."/>
            <person name="Han X.H."/>
            <person name="Huang E.J."/>
            <person name="Li L.F."/>
            <person name="Wei W."/>
            <person name="Gao Y.C."/>
            <person name="Liu J.Z."/>
            <person name="Shao H.Z."/>
            <person name="Wang X."/>
            <person name="Wang C.C."/>
            <person name="Yang T.C."/>
            <person name="Huo Q.B."/>
            <person name="Li W."/>
            <person name="Chen H.Y."/>
            <person name="Chen S.E."/>
            <person name="Zhou L.G."/>
            <person name="Ni X.B."/>
            <person name="Tian J.H."/>
            <person name="Sheng Y."/>
            <person name="Liu T."/>
            <person name="Pan Y.S."/>
            <person name="Xia L.Y."/>
            <person name="Li J."/>
            <person name="Zhao F."/>
            <person name="Cao W.C."/>
        </authorList>
    </citation>
    <scope>NUCLEOTIDE SEQUENCE</scope>
    <source>
        <strain evidence="1">Rmic-2018</strain>
    </source>
</reference>